<keyword evidence="1" id="KW-0812">Transmembrane</keyword>
<keyword evidence="1" id="KW-0472">Membrane</keyword>
<reference evidence="2" key="1">
    <citation type="submission" date="2014-09" db="EMBL/GenBank/DDBJ databases">
        <title>Complete nucleotide sequence of a Citrobacter freundii plasmid carrying KPC-2 in a unique genetic environment.</title>
        <authorList>
            <person name="Yao Y."/>
            <person name="Imirzalioglu C."/>
            <person name="Hain T."/>
            <person name="Kaase M."/>
            <person name="Gatermann S."/>
            <person name="Exnerc Martin Mielke M."/>
            <person name="Hauri A."/>
            <person name="Dragneva Y."/>
            <person name="Bill R."/>
            <person name="Wendt C."/>
            <person name="Wirtz A."/>
            <person name="Domann E."/>
            <person name="Chakraborty T."/>
        </authorList>
    </citation>
    <scope>NUCLEOTIDE SEQUENCE [LARGE SCALE GENOMIC DNA]</scope>
    <source>
        <strain evidence="2">CF8698</strain>
        <plasmid evidence="2">pCF8698_KPC2</plasmid>
    </source>
</reference>
<dbReference type="EMBL" id="LN610760">
    <property type="protein sequence ID" value="CEF90323.1"/>
    <property type="molecule type" value="Genomic_DNA"/>
</dbReference>
<geneLocation type="plasmid" evidence="2">
    <name>pCF8698_KPC2</name>
</geneLocation>
<keyword evidence="1" id="KW-1133">Transmembrane helix</keyword>
<evidence type="ECO:0000256" key="1">
    <source>
        <dbReference type="SAM" id="Phobius"/>
    </source>
</evidence>
<organism evidence="2">
    <name type="scientific">Citrobacter freundii</name>
    <dbReference type="NCBI Taxonomy" id="546"/>
    <lineage>
        <taxon>Bacteria</taxon>
        <taxon>Pseudomonadati</taxon>
        <taxon>Pseudomonadota</taxon>
        <taxon>Gammaproteobacteria</taxon>
        <taxon>Enterobacterales</taxon>
        <taxon>Enterobacteriaceae</taxon>
        <taxon>Citrobacter</taxon>
        <taxon>Citrobacter freundii complex</taxon>
    </lineage>
</organism>
<dbReference type="AlphaFoldDB" id="A0A090N2K6"/>
<feature type="transmembrane region" description="Helical" evidence="1">
    <location>
        <begin position="62"/>
        <end position="80"/>
    </location>
</feature>
<accession>A0A090N2K6</accession>
<evidence type="ECO:0000313" key="2">
    <source>
        <dbReference type="EMBL" id="CEF90323.1"/>
    </source>
</evidence>
<sequence>MGRSAYDRSETGRGRLSTDASLKLLTTCLIRPVTVRPSETTPRQLLYRCYMTSTILENLPQIITSLAALITAVTGLIKVLRDKDK</sequence>
<keyword evidence="2" id="KW-0614">Plasmid</keyword>
<name>A0A090N2K6_CITFR</name>
<protein>
    <submittedName>
        <fullName evidence="2">Uncharacterized protein</fullName>
    </submittedName>
</protein>
<proteinExistence type="predicted"/>